<keyword evidence="3" id="KW-1185">Reference proteome</keyword>
<gene>
    <name evidence="2" type="ORF">BDW59DRAFT_50248</name>
</gene>
<keyword evidence="1" id="KW-0812">Transmembrane</keyword>
<feature type="transmembrane region" description="Helical" evidence="1">
    <location>
        <begin position="19"/>
        <end position="44"/>
    </location>
</feature>
<dbReference type="Proteomes" id="UP001610335">
    <property type="component" value="Unassembled WGS sequence"/>
</dbReference>
<reference evidence="2 3" key="1">
    <citation type="submission" date="2024-07" db="EMBL/GenBank/DDBJ databases">
        <title>Section-level genome sequencing and comparative genomics of Aspergillus sections Usti and Cavernicolus.</title>
        <authorList>
            <consortium name="Lawrence Berkeley National Laboratory"/>
            <person name="Nybo J.L."/>
            <person name="Vesth T.C."/>
            <person name="Theobald S."/>
            <person name="Frisvad J.C."/>
            <person name="Larsen T.O."/>
            <person name="Kjaerboelling I."/>
            <person name="Rothschild-Mancinelli K."/>
            <person name="Lyhne E.K."/>
            <person name="Kogle M.E."/>
            <person name="Barry K."/>
            <person name="Clum A."/>
            <person name="Na H."/>
            <person name="Ledsgaard L."/>
            <person name="Lin J."/>
            <person name="Lipzen A."/>
            <person name="Kuo A."/>
            <person name="Riley R."/>
            <person name="Mondo S."/>
            <person name="LaButti K."/>
            <person name="Haridas S."/>
            <person name="Pangalinan J."/>
            <person name="Salamov A.A."/>
            <person name="Simmons B.A."/>
            <person name="Magnuson J.K."/>
            <person name="Chen J."/>
            <person name="Drula E."/>
            <person name="Henrissat B."/>
            <person name="Wiebenga A."/>
            <person name="Lubbers R.J."/>
            <person name="Gomes A.C."/>
            <person name="Makela M.R."/>
            <person name="Stajich J."/>
            <person name="Grigoriev I.V."/>
            <person name="Mortensen U.H."/>
            <person name="De vries R.P."/>
            <person name="Baker S.E."/>
            <person name="Andersen M.R."/>
        </authorList>
    </citation>
    <scope>NUCLEOTIDE SEQUENCE [LARGE SCALE GENOMIC DNA]</scope>
    <source>
        <strain evidence="2 3">CBS 600.67</strain>
    </source>
</reference>
<keyword evidence="1" id="KW-1133">Transmembrane helix</keyword>
<organism evidence="2 3">
    <name type="scientific">Aspergillus cavernicola</name>
    <dbReference type="NCBI Taxonomy" id="176166"/>
    <lineage>
        <taxon>Eukaryota</taxon>
        <taxon>Fungi</taxon>
        <taxon>Dikarya</taxon>
        <taxon>Ascomycota</taxon>
        <taxon>Pezizomycotina</taxon>
        <taxon>Eurotiomycetes</taxon>
        <taxon>Eurotiomycetidae</taxon>
        <taxon>Eurotiales</taxon>
        <taxon>Aspergillaceae</taxon>
        <taxon>Aspergillus</taxon>
        <taxon>Aspergillus subgen. Nidulantes</taxon>
    </lineage>
</organism>
<protein>
    <submittedName>
        <fullName evidence="2">Uncharacterized protein</fullName>
    </submittedName>
</protein>
<accession>A0ABR4IMR9</accession>
<name>A0ABR4IMR9_9EURO</name>
<sequence>MQQSPNLTPNVANATVSPITIWCFAILGIVIQLSVISVAALVTYHRRVPARGSTTVSYGFYLLVIGNHKCERQ</sequence>
<evidence type="ECO:0000313" key="2">
    <source>
        <dbReference type="EMBL" id="KAL2828524.1"/>
    </source>
</evidence>
<dbReference type="EMBL" id="JBFXLS010000020">
    <property type="protein sequence ID" value="KAL2828524.1"/>
    <property type="molecule type" value="Genomic_DNA"/>
</dbReference>
<evidence type="ECO:0000256" key="1">
    <source>
        <dbReference type="SAM" id="Phobius"/>
    </source>
</evidence>
<proteinExistence type="predicted"/>
<comment type="caution">
    <text evidence="2">The sequence shown here is derived from an EMBL/GenBank/DDBJ whole genome shotgun (WGS) entry which is preliminary data.</text>
</comment>
<keyword evidence="1" id="KW-0472">Membrane</keyword>
<evidence type="ECO:0000313" key="3">
    <source>
        <dbReference type="Proteomes" id="UP001610335"/>
    </source>
</evidence>